<comment type="caution">
    <text evidence="1">The sequence shown here is derived from an EMBL/GenBank/DDBJ whole genome shotgun (WGS) entry which is preliminary data.</text>
</comment>
<organism evidence="1 2">
    <name type="scientific">Vaccinium darrowii</name>
    <dbReference type="NCBI Taxonomy" id="229202"/>
    <lineage>
        <taxon>Eukaryota</taxon>
        <taxon>Viridiplantae</taxon>
        <taxon>Streptophyta</taxon>
        <taxon>Embryophyta</taxon>
        <taxon>Tracheophyta</taxon>
        <taxon>Spermatophyta</taxon>
        <taxon>Magnoliopsida</taxon>
        <taxon>eudicotyledons</taxon>
        <taxon>Gunneridae</taxon>
        <taxon>Pentapetalae</taxon>
        <taxon>asterids</taxon>
        <taxon>Ericales</taxon>
        <taxon>Ericaceae</taxon>
        <taxon>Vaccinioideae</taxon>
        <taxon>Vaccinieae</taxon>
        <taxon>Vaccinium</taxon>
    </lineage>
</organism>
<dbReference type="EMBL" id="CM037155">
    <property type="protein sequence ID" value="KAH7847734.1"/>
    <property type="molecule type" value="Genomic_DNA"/>
</dbReference>
<dbReference type="Proteomes" id="UP000828048">
    <property type="component" value="Chromosome 5"/>
</dbReference>
<evidence type="ECO:0000313" key="2">
    <source>
        <dbReference type="Proteomes" id="UP000828048"/>
    </source>
</evidence>
<keyword evidence="2" id="KW-1185">Reference proteome</keyword>
<gene>
    <name evidence="1" type="ORF">Vadar_029663</name>
</gene>
<proteinExistence type="predicted"/>
<protein>
    <submittedName>
        <fullName evidence="1">Uncharacterized protein</fullName>
    </submittedName>
</protein>
<evidence type="ECO:0000313" key="1">
    <source>
        <dbReference type="EMBL" id="KAH7847734.1"/>
    </source>
</evidence>
<name>A0ACB7Y2G5_9ERIC</name>
<accession>A0ACB7Y2G5</accession>
<sequence length="227" mass="25373">MEATKSMIIDSIFENLDIKNLPSSCTSNTIKIADFGCSVGPNTFLAIQCIIEAIHLKLEKTLHDDQNPKKALEFQVFFNDQNDNDFNTLFTTLPTPKDYFAAGVPGSFHSRIFPTATLHIAHSSCALNWLSRVPKAVVDKKSPIWNKGRVHYTGNVKVLEAYSDQFKRDMEVFFKARAQEIVGGGLMLLLVPGCEDGVLPCDTLVSMQFELFGSCLMDMVKMVRTKK</sequence>
<reference evidence="1 2" key="1">
    <citation type="journal article" date="2021" name="Hortic Res">
        <title>High-quality reference genome and annotation aids understanding of berry development for evergreen blueberry (Vaccinium darrowii).</title>
        <authorList>
            <person name="Yu J."/>
            <person name="Hulse-Kemp A.M."/>
            <person name="Babiker E."/>
            <person name="Staton M."/>
        </authorList>
    </citation>
    <scope>NUCLEOTIDE SEQUENCE [LARGE SCALE GENOMIC DNA]</scope>
    <source>
        <strain evidence="2">cv. NJ 8807/NJ 8810</strain>
        <tissue evidence="1">Young leaf</tissue>
    </source>
</reference>